<feature type="chain" id="PRO_5001758799" evidence="3">
    <location>
        <begin position="27"/>
        <end position="358"/>
    </location>
</feature>
<accession>A0A081K971</accession>
<keyword evidence="3" id="KW-0732">Signal</keyword>
<dbReference type="Proteomes" id="UP000027997">
    <property type="component" value="Unassembled WGS sequence"/>
</dbReference>
<evidence type="ECO:0000313" key="5">
    <source>
        <dbReference type="Proteomes" id="UP000027997"/>
    </source>
</evidence>
<comment type="caution">
    <text evidence="4">The sequence shown here is derived from an EMBL/GenBank/DDBJ whole genome shotgun (WGS) entry which is preliminary data.</text>
</comment>
<keyword evidence="5" id="KW-1185">Reference proteome</keyword>
<evidence type="ECO:0000256" key="3">
    <source>
        <dbReference type="SAM" id="SignalP"/>
    </source>
</evidence>
<organism evidence="4 5">
    <name type="scientific">Endozoicomonas elysicola</name>
    <dbReference type="NCBI Taxonomy" id="305900"/>
    <lineage>
        <taxon>Bacteria</taxon>
        <taxon>Pseudomonadati</taxon>
        <taxon>Pseudomonadota</taxon>
        <taxon>Gammaproteobacteria</taxon>
        <taxon>Oceanospirillales</taxon>
        <taxon>Endozoicomonadaceae</taxon>
        <taxon>Endozoicomonas</taxon>
    </lineage>
</organism>
<sequence>MKHQLRRVIKATSIVLTSAITIEALAFQYFSPVDQVTAQQWINEAGFETYSANNRATPQQDRWLYTQLTLQALHTSRPEQFYRYLSKLVITATQTGNDELSQLLQPIFNLNKTQERVFEALVLEQNEIDLAYWLSHYIDLEKRLTNDEDFYSNLFELLTRKVIHSTQLCPEMLILENFKSIKEKRHTILQCIARSVNQHIIDIDISHNRVITSKVLSPEPISTNLLLPPPTVLDNIEYHLSTILSCYDNPKLKPVILLTSPLEINFLVSTNKRASKKTKRPPASPLTKSDINKIRQNYPPHQDGHKRDKRLKSWKPGSPHWLEAWFSSPGYGITACIGIGLIVTLVVIYFPIAGNPYL</sequence>
<feature type="transmembrane region" description="Helical" evidence="2">
    <location>
        <begin position="331"/>
        <end position="352"/>
    </location>
</feature>
<keyword evidence="2" id="KW-0472">Membrane</keyword>
<reference evidence="4 5" key="1">
    <citation type="submission" date="2014-06" db="EMBL/GenBank/DDBJ databases">
        <title>Whole Genome Sequences of Three Symbiotic Endozoicomonas Bacteria.</title>
        <authorList>
            <person name="Neave M.J."/>
            <person name="Apprill A."/>
            <person name="Voolstra C.R."/>
        </authorList>
    </citation>
    <scope>NUCLEOTIDE SEQUENCE [LARGE SCALE GENOMIC DNA]</scope>
    <source>
        <strain evidence="4 5">DSM 22380</strain>
    </source>
</reference>
<evidence type="ECO:0000313" key="4">
    <source>
        <dbReference type="EMBL" id="KEI70697.1"/>
    </source>
</evidence>
<feature type="signal peptide" evidence="3">
    <location>
        <begin position="1"/>
        <end position="26"/>
    </location>
</feature>
<gene>
    <name evidence="4" type="ORF">GV64_08045</name>
</gene>
<dbReference type="EMBL" id="JOJP01000001">
    <property type="protein sequence ID" value="KEI70697.1"/>
    <property type="molecule type" value="Genomic_DNA"/>
</dbReference>
<evidence type="ECO:0000256" key="1">
    <source>
        <dbReference type="SAM" id="MobiDB-lite"/>
    </source>
</evidence>
<protein>
    <submittedName>
        <fullName evidence="4">Uncharacterized protein</fullName>
    </submittedName>
</protein>
<keyword evidence="2" id="KW-1133">Transmembrane helix</keyword>
<dbReference type="AlphaFoldDB" id="A0A081K971"/>
<name>A0A081K971_9GAMM</name>
<proteinExistence type="predicted"/>
<evidence type="ECO:0000256" key="2">
    <source>
        <dbReference type="SAM" id="Phobius"/>
    </source>
</evidence>
<keyword evidence="2" id="KW-0812">Transmembrane</keyword>
<feature type="region of interest" description="Disordered" evidence="1">
    <location>
        <begin position="273"/>
        <end position="311"/>
    </location>
</feature>